<dbReference type="OrthoDB" id="191139at2759"/>
<dbReference type="Pfam" id="PF00106">
    <property type="entry name" value="adh_short"/>
    <property type="match status" value="1"/>
</dbReference>
<proteinExistence type="inferred from homology"/>
<keyword evidence="2" id="KW-0521">NADP</keyword>
<dbReference type="SUPFAM" id="SSF51735">
    <property type="entry name" value="NAD(P)-binding Rossmann-fold domains"/>
    <property type="match status" value="1"/>
</dbReference>
<dbReference type="STRING" id="930990.A0A067MJR4"/>
<evidence type="ECO:0000313" key="4">
    <source>
        <dbReference type="EMBL" id="KDQ11791.1"/>
    </source>
</evidence>
<protein>
    <recommendedName>
        <fullName evidence="6">NAD(P)-binding protein</fullName>
    </recommendedName>
</protein>
<evidence type="ECO:0000256" key="1">
    <source>
        <dbReference type="ARBA" id="ARBA00006484"/>
    </source>
</evidence>
<keyword evidence="5" id="KW-1185">Reference proteome</keyword>
<dbReference type="PANTHER" id="PTHR24320:SF236">
    <property type="entry name" value="SHORT-CHAIN DEHYDROGENASE-RELATED"/>
    <property type="match status" value="1"/>
</dbReference>
<dbReference type="EMBL" id="KL198055">
    <property type="protein sequence ID" value="KDQ11791.1"/>
    <property type="molecule type" value="Genomic_DNA"/>
</dbReference>
<evidence type="ECO:0000313" key="5">
    <source>
        <dbReference type="Proteomes" id="UP000027195"/>
    </source>
</evidence>
<dbReference type="Proteomes" id="UP000027195">
    <property type="component" value="Unassembled WGS sequence"/>
</dbReference>
<evidence type="ECO:0000256" key="3">
    <source>
        <dbReference type="ARBA" id="ARBA00023002"/>
    </source>
</evidence>
<dbReference type="HOGENOM" id="CLU_010194_44_6_1"/>
<dbReference type="InParanoid" id="A0A067MJR4"/>
<keyword evidence="3" id="KW-0560">Oxidoreductase</keyword>
<comment type="similarity">
    <text evidence="1">Belongs to the short-chain dehydrogenases/reductases (SDR) family.</text>
</comment>
<dbReference type="InterPro" id="IPR002347">
    <property type="entry name" value="SDR_fam"/>
</dbReference>
<evidence type="ECO:0000256" key="2">
    <source>
        <dbReference type="ARBA" id="ARBA00022857"/>
    </source>
</evidence>
<organism evidence="4 5">
    <name type="scientific">Botryobasidium botryosum (strain FD-172 SS1)</name>
    <dbReference type="NCBI Taxonomy" id="930990"/>
    <lineage>
        <taxon>Eukaryota</taxon>
        <taxon>Fungi</taxon>
        <taxon>Dikarya</taxon>
        <taxon>Basidiomycota</taxon>
        <taxon>Agaricomycotina</taxon>
        <taxon>Agaricomycetes</taxon>
        <taxon>Cantharellales</taxon>
        <taxon>Botryobasidiaceae</taxon>
        <taxon>Botryobasidium</taxon>
    </lineage>
</organism>
<dbReference type="Gene3D" id="3.40.50.720">
    <property type="entry name" value="NAD(P)-binding Rossmann-like Domain"/>
    <property type="match status" value="1"/>
</dbReference>
<sequence length="317" mass="34668">MDVVCGIAGQSFPPKPQWGIDQIPDLSGKVVIVTGGNSGVGKETCKALLTKNAKVYMASRSRDRAMIAIEELRGATGKEAIFLLLDLASLASVESAVKTFKSQEKHLHILFNNGGVMIPPIEQLTTEGYDLQFGTNVLGHWYFTRLLISMLQATSKASPDGHARIIITSSSTALFTTTIDWDTLRDTPARNKLGTRALYAQSKFGNVVVAQELARRYGGEGIVTSSVNPGNLKTDLQRYQTGVQKWFTELLLHPAPLGALTQLYAGTSPEGADFNGKYLIPWARHGRIPKGADDPELGNKLWEWLEEQVKDREAARA</sequence>
<gene>
    <name evidence="4" type="ORF">BOTBODRAFT_162426</name>
</gene>
<name>A0A067MJR4_BOTB1</name>
<dbReference type="PRINTS" id="PR00081">
    <property type="entry name" value="GDHRDH"/>
</dbReference>
<dbReference type="AlphaFoldDB" id="A0A067MJR4"/>
<accession>A0A067MJR4</accession>
<evidence type="ECO:0008006" key="6">
    <source>
        <dbReference type="Google" id="ProtNLM"/>
    </source>
</evidence>
<dbReference type="InterPro" id="IPR036291">
    <property type="entry name" value="NAD(P)-bd_dom_sf"/>
</dbReference>
<dbReference type="PANTHER" id="PTHR24320">
    <property type="entry name" value="RETINOL DEHYDROGENASE"/>
    <property type="match status" value="1"/>
</dbReference>
<dbReference type="GO" id="GO:0016491">
    <property type="term" value="F:oxidoreductase activity"/>
    <property type="evidence" value="ECO:0007669"/>
    <property type="project" value="UniProtKB-KW"/>
</dbReference>
<reference evidence="5" key="1">
    <citation type="journal article" date="2014" name="Proc. Natl. Acad. Sci. U.S.A.">
        <title>Extensive sampling of basidiomycete genomes demonstrates inadequacy of the white-rot/brown-rot paradigm for wood decay fungi.</title>
        <authorList>
            <person name="Riley R."/>
            <person name="Salamov A.A."/>
            <person name="Brown D.W."/>
            <person name="Nagy L.G."/>
            <person name="Floudas D."/>
            <person name="Held B.W."/>
            <person name="Levasseur A."/>
            <person name="Lombard V."/>
            <person name="Morin E."/>
            <person name="Otillar R."/>
            <person name="Lindquist E.A."/>
            <person name="Sun H."/>
            <person name="LaButti K.M."/>
            <person name="Schmutz J."/>
            <person name="Jabbour D."/>
            <person name="Luo H."/>
            <person name="Baker S.E."/>
            <person name="Pisabarro A.G."/>
            <person name="Walton J.D."/>
            <person name="Blanchette R.A."/>
            <person name="Henrissat B."/>
            <person name="Martin F."/>
            <person name="Cullen D."/>
            <person name="Hibbett D.S."/>
            <person name="Grigoriev I.V."/>
        </authorList>
    </citation>
    <scope>NUCLEOTIDE SEQUENCE [LARGE SCALE GENOMIC DNA]</scope>
    <source>
        <strain evidence="5">FD-172 SS1</strain>
    </source>
</reference>